<accession>A0A433DEA4</accession>
<reference evidence="1 2" key="1">
    <citation type="journal article" date="2018" name="New Phytol.">
        <title>Phylogenomics of Endogonaceae and evolution of mycorrhizas within Mucoromycota.</title>
        <authorList>
            <person name="Chang Y."/>
            <person name="Desiro A."/>
            <person name="Na H."/>
            <person name="Sandor L."/>
            <person name="Lipzen A."/>
            <person name="Clum A."/>
            <person name="Barry K."/>
            <person name="Grigoriev I.V."/>
            <person name="Martin F.M."/>
            <person name="Stajich J.E."/>
            <person name="Smith M.E."/>
            <person name="Bonito G."/>
            <person name="Spatafora J.W."/>
        </authorList>
    </citation>
    <scope>NUCLEOTIDE SEQUENCE [LARGE SCALE GENOMIC DNA]</scope>
    <source>
        <strain evidence="1 2">GMNB39</strain>
    </source>
</reference>
<sequence length="157" mass="18184">MGLVELVTDMANGFGTSLFLYRERMCVLGHIHEAISPTRHHLRNENSIRNETGAFRSRSIPMDWITVLNAASLARIFPERVIETASKRLSALYESQKVMTICGTFLDLRFGFPMVHGEMYNDEPLDSLFHRMRILRAVDEYASSEERMPAEQRLYRE</sequence>
<evidence type="ECO:0000313" key="1">
    <source>
        <dbReference type="EMBL" id="RUP49171.1"/>
    </source>
</evidence>
<evidence type="ECO:0000313" key="2">
    <source>
        <dbReference type="Proteomes" id="UP000268093"/>
    </source>
</evidence>
<dbReference type="EMBL" id="RBNI01002541">
    <property type="protein sequence ID" value="RUP49171.1"/>
    <property type="molecule type" value="Genomic_DNA"/>
</dbReference>
<dbReference type="AlphaFoldDB" id="A0A433DEA4"/>
<proteinExistence type="predicted"/>
<keyword evidence="2" id="KW-1185">Reference proteome</keyword>
<organism evidence="1 2">
    <name type="scientific">Jimgerdemannia flammicorona</name>
    <dbReference type="NCBI Taxonomy" id="994334"/>
    <lineage>
        <taxon>Eukaryota</taxon>
        <taxon>Fungi</taxon>
        <taxon>Fungi incertae sedis</taxon>
        <taxon>Mucoromycota</taxon>
        <taxon>Mucoromycotina</taxon>
        <taxon>Endogonomycetes</taxon>
        <taxon>Endogonales</taxon>
        <taxon>Endogonaceae</taxon>
        <taxon>Jimgerdemannia</taxon>
    </lineage>
</organism>
<name>A0A433DEA4_9FUNG</name>
<dbReference type="Proteomes" id="UP000268093">
    <property type="component" value="Unassembled WGS sequence"/>
</dbReference>
<gene>
    <name evidence="1" type="ORF">BC936DRAFT_143126</name>
</gene>
<protein>
    <submittedName>
        <fullName evidence="1">Uncharacterized protein</fullName>
    </submittedName>
</protein>
<comment type="caution">
    <text evidence="1">The sequence shown here is derived from an EMBL/GenBank/DDBJ whole genome shotgun (WGS) entry which is preliminary data.</text>
</comment>